<evidence type="ECO:0000313" key="5">
    <source>
        <dbReference type="EMBL" id="RKD18616.1"/>
    </source>
</evidence>
<dbReference type="SUPFAM" id="SSF52833">
    <property type="entry name" value="Thioredoxin-like"/>
    <property type="match status" value="1"/>
</dbReference>
<keyword evidence="6" id="KW-1185">Reference proteome</keyword>
<dbReference type="Gene3D" id="3.40.30.10">
    <property type="entry name" value="Glutaredoxin"/>
    <property type="match status" value="1"/>
</dbReference>
<evidence type="ECO:0000259" key="4">
    <source>
        <dbReference type="PROSITE" id="PS51352"/>
    </source>
</evidence>
<dbReference type="InterPro" id="IPR036249">
    <property type="entry name" value="Thioredoxin-like_sf"/>
</dbReference>
<dbReference type="PANTHER" id="PTHR43110:SF1">
    <property type="entry name" value="THIOL PEROXIDASE"/>
    <property type="match status" value="1"/>
</dbReference>
<name>A0A419S9B6_9SPHI</name>
<comment type="caution">
    <text evidence="5">The sequence shown here is derived from an EMBL/GenBank/DDBJ whole genome shotgun (WGS) entry which is preliminary data.</text>
</comment>
<dbReference type="PIRSF" id="PIRSF000239">
    <property type="entry name" value="AHPC"/>
    <property type="match status" value="1"/>
</dbReference>
<dbReference type="Pfam" id="PF00578">
    <property type="entry name" value="AhpC-TSA"/>
    <property type="match status" value="1"/>
</dbReference>
<dbReference type="InterPro" id="IPR050455">
    <property type="entry name" value="Tpx_Peroxidase_subfamily"/>
</dbReference>
<dbReference type="InterPro" id="IPR000866">
    <property type="entry name" value="AhpC/TSA"/>
</dbReference>
<feature type="domain" description="Thioredoxin" evidence="4">
    <location>
        <begin position="3"/>
        <end position="155"/>
    </location>
</feature>
<dbReference type="OrthoDB" id="9809746at2"/>
<dbReference type="PANTHER" id="PTHR43110">
    <property type="entry name" value="THIOL PEROXIDASE"/>
    <property type="match status" value="1"/>
</dbReference>
<dbReference type="InterPro" id="IPR024706">
    <property type="entry name" value="Peroxiredoxin_AhpC-typ"/>
</dbReference>
<sequence>MALQIGDKAPDFTLVSSDLSEVSLKDFAGKKVIIHFFPLAFTGVCTTQLCTMRDNFGYYEGQNAQVLGISIDSPFVLAKFKEENNYQFPLLSDFNKEVSQAFGAFYDEFKFNLKGVAKRAAFVIDENQKIIYAEVLENAGELPNFKAIDEVIKSS</sequence>
<dbReference type="GO" id="GO:0016491">
    <property type="term" value="F:oxidoreductase activity"/>
    <property type="evidence" value="ECO:0007669"/>
    <property type="project" value="UniProtKB-KW"/>
</dbReference>
<dbReference type="RefSeq" id="WP_120180794.1">
    <property type="nucleotide sequence ID" value="NZ_MBTA01000004.1"/>
</dbReference>
<dbReference type="PROSITE" id="PS51352">
    <property type="entry name" value="THIOREDOXIN_2"/>
    <property type="match status" value="1"/>
</dbReference>
<keyword evidence="2" id="KW-0676">Redox-active center</keyword>
<evidence type="ECO:0000256" key="2">
    <source>
        <dbReference type="ARBA" id="ARBA00023284"/>
    </source>
</evidence>
<dbReference type="EMBL" id="MBTA01000004">
    <property type="protein sequence ID" value="RKD18616.1"/>
    <property type="molecule type" value="Genomic_DNA"/>
</dbReference>
<evidence type="ECO:0000256" key="1">
    <source>
        <dbReference type="ARBA" id="ARBA00023002"/>
    </source>
</evidence>
<organism evidence="5 6">
    <name type="scientific">Pelobium manganitolerans</name>
    <dbReference type="NCBI Taxonomy" id="1842495"/>
    <lineage>
        <taxon>Bacteria</taxon>
        <taxon>Pseudomonadati</taxon>
        <taxon>Bacteroidota</taxon>
        <taxon>Sphingobacteriia</taxon>
        <taxon>Sphingobacteriales</taxon>
        <taxon>Sphingobacteriaceae</taxon>
        <taxon>Pelobium</taxon>
    </lineage>
</organism>
<evidence type="ECO:0000256" key="3">
    <source>
        <dbReference type="PIRSR" id="PIRSR000239-1"/>
    </source>
</evidence>
<protein>
    <submittedName>
        <fullName evidence="5">Peroxiredoxin</fullName>
    </submittedName>
</protein>
<reference evidence="5 6" key="1">
    <citation type="submission" date="2016-07" db="EMBL/GenBank/DDBJ databases">
        <title>Genome of Pelobium manganitolerans.</title>
        <authorList>
            <person name="Wu S."/>
            <person name="Wang G."/>
        </authorList>
    </citation>
    <scope>NUCLEOTIDE SEQUENCE [LARGE SCALE GENOMIC DNA]</scope>
    <source>
        <strain evidence="5 6">YS-25</strain>
    </source>
</reference>
<dbReference type="AlphaFoldDB" id="A0A419S9B6"/>
<dbReference type="InterPro" id="IPR013766">
    <property type="entry name" value="Thioredoxin_domain"/>
</dbReference>
<dbReference type="Proteomes" id="UP000283433">
    <property type="component" value="Unassembled WGS sequence"/>
</dbReference>
<dbReference type="GO" id="GO:0016209">
    <property type="term" value="F:antioxidant activity"/>
    <property type="evidence" value="ECO:0007669"/>
    <property type="project" value="InterPro"/>
</dbReference>
<evidence type="ECO:0000313" key="6">
    <source>
        <dbReference type="Proteomes" id="UP000283433"/>
    </source>
</evidence>
<keyword evidence="1" id="KW-0560">Oxidoreductase</keyword>
<feature type="active site" description="Cysteine sulfenic acid (-SOH) intermediate; for peroxidase activity" evidence="3">
    <location>
        <position position="45"/>
    </location>
</feature>
<accession>A0A419S9B6</accession>
<gene>
    <name evidence="5" type="ORF">BCY91_14855</name>
</gene>
<proteinExistence type="predicted"/>